<dbReference type="AlphaFoldDB" id="A0A543J7L9"/>
<feature type="domain" description="MaoC-like" evidence="3">
    <location>
        <begin position="14"/>
        <end position="119"/>
    </location>
</feature>
<dbReference type="CDD" id="cd03450">
    <property type="entry name" value="NodN"/>
    <property type="match status" value="1"/>
</dbReference>
<reference evidence="4 5" key="1">
    <citation type="submission" date="2019-06" db="EMBL/GenBank/DDBJ databases">
        <title>Sequencing the genomes of 1000 actinobacteria strains.</title>
        <authorList>
            <person name="Klenk H.-P."/>
        </authorList>
    </citation>
    <scope>NUCLEOTIDE SEQUENCE [LARGE SCALE GENOMIC DNA]</scope>
    <source>
        <strain evidence="4 5">DSM 45456</strain>
    </source>
</reference>
<dbReference type="EMBL" id="VFPP01000001">
    <property type="protein sequence ID" value="TQM78817.1"/>
    <property type="molecule type" value="Genomic_DNA"/>
</dbReference>
<evidence type="ECO:0000256" key="1">
    <source>
        <dbReference type="ARBA" id="ARBA00005254"/>
    </source>
</evidence>
<keyword evidence="5" id="KW-1185">Reference proteome</keyword>
<dbReference type="InterPro" id="IPR039375">
    <property type="entry name" value="NodN-like"/>
</dbReference>
<name>A0A543J7L9_9PSEU</name>
<dbReference type="InterPro" id="IPR029069">
    <property type="entry name" value="HotDog_dom_sf"/>
</dbReference>
<keyword evidence="2" id="KW-0472">Membrane</keyword>
<dbReference type="InterPro" id="IPR002539">
    <property type="entry name" value="MaoC-like_dom"/>
</dbReference>
<dbReference type="OrthoDB" id="9801735at2"/>
<comment type="caution">
    <text evidence="4">The sequence shown here is derived from an EMBL/GenBank/DDBJ whole genome shotgun (WGS) entry which is preliminary data.</text>
</comment>
<proteinExistence type="inferred from homology"/>
<sequence>MTTVNGKAELLALAGQDLGHTAWREITQDRVDTFADATDDHQWIHVDPARAASGPFGGTIAHGYLTLALIIPLFGELLAIGGVRMSVNYGLDKVRFPSPVRVGDKIRLAGRVVSVDEVEGDGVQMALDFTVEIDGSDKPACVARAVYRHYS</sequence>
<keyword evidence="2" id="KW-0812">Transmembrane</keyword>
<keyword evidence="2" id="KW-1133">Transmembrane helix</keyword>
<accession>A0A543J7L9</accession>
<feature type="transmembrane region" description="Helical" evidence="2">
    <location>
        <begin position="63"/>
        <end position="83"/>
    </location>
</feature>
<dbReference type="PANTHER" id="PTHR42993">
    <property type="entry name" value="MAOC-LIKE DEHYDRATASE DOMAIN-CONTAINING PROTEIN"/>
    <property type="match status" value="1"/>
</dbReference>
<dbReference type="SUPFAM" id="SSF54637">
    <property type="entry name" value="Thioesterase/thiol ester dehydrase-isomerase"/>
    <property type="match status" value="1"/>
</dbReference>
<protein>
    <submittedName>
        <fullName evidence="4">Acyl dehydratase</fullName>
    </submittedName>
</protein>
<dbReference type="Proteomes" id="UP000316628">
    <property type="component" value="Unassembled WGS sequence"/>
</dbReference>
<comment type="similarity">
    <text evidence="1">Belongs to the enoyl-CoA hydratase/isomerase family.</text>
</comment>
<gene>
    <name evidence="4" type="ORF">FHX81_1098</name>
</gene>
<evidence type="ECO:0000313" key="4">
    <source>
        <dbReference type="EMBL" id="TQM78817.1"/>
    </source>
</evidence>
<evidence type="ECO:0000313" key="5">
    <source>
        <dbReference type="Proteomes" id="UP000316628"/>
    </source>
</evidence>
<organism evidence="4 5">
    <name type="scientific">Saccharothrix saharensis</name>
    <dbReference type="NCBI Taxonomy" id="571190"/>
    <lineage>
        <taxon>Bacteria</taxon>
        <taxon>Bacillati</taxon>
        <taxon>Actinomycetota</taxon>
        <taxon>Actinomycetes</taxon>
        <taxon>Pseudonocardiales</taxon>
        <taxon>Pseudonocardiaceae</taxon>
        <taxon>Saccharothrix</taxon>
    </lineage>
</organism>
<evidence type="ECO:0000256" key="2">
    <source>
        <dbReference type="SAM" id="Phobius"/>
    </source>
</evidence>
<dbReference type="PANTHER" id="PTHR42993:SF1">
    <property type="entry name" value="MAOC-LIKE DEHYDRATASE DOMAIN-CONTAINING PROTEIN"/>
    <property type="match status" value="1"/>
</dbReference>
<dbReference type="RefSeq" id="WP_141975632.1">
    <property type="nucleotide sequence ID" value="NZ_VFPP01000001.1"/>
</dbReference>
<dbReference type="Gene3D" id="3.10.129.10">
    <property type="entry name" value="Hotdog Thioesterase"/>
    <property type="match status" value="1"/>
</dbReference>
<evidence type="ECO:0000259" key="3">
    <source>
        <dbReference type="Pfam" id="PF01575"/>
    </source>
</evidence>
<dbReference type="Pfam" id="PF01575">
    <property type="entry name" value="MaoC_dehydratas"/>
    <property type="match status" value="1"/>
</dbReference>